<dbReference type="Pfam" id="PF02518">
    <property type="entry name" value="HATPase_c"/>
    <property type="match status" value="1"/>
</dbReference>
<evidence type="ECO:0000259" key="13">
    <source>
        <dbReference type="PROSITE" id="PS50885"/>
    </source>
</evidence>
<evidence type="ECO:0000256" key="1">
    <source>
        <dbReference type="ARBA" id="ARBA00000085"/>
    </source>
</evidence>
<dbReference type="InterPro" id="IPR036890">
    <property type="entry name" value="HATPase_C_sf"/>
</dbReference>
<dbReference type="SMART" id="SM00388">
    <property type="entry name" value="HisKA"/>
    <property type="match status" value="1"/>
</dbReference>
<dbReference type="RefSeq" id="WP_189033667.1">
    <property type="nucleotide sequence ID" value="NZ_BMNE01000008.1"/>
</dbReference>
<evidence type="ECO:0000256" key="10">
    <source>
        <dbReference type="ARBA" id="ARBA00023136"/>
    </source>
</evidence>
<dbReference type="Gene3D" id="6.10.340.10">
    <property type="match status" value="1"/>
</dbReference>
<dbReference type="SMART" id="SM00304">
    <property type="entry name" value="HAMP"/>
    <property type="match status" value="1"/>
</dbReference>
<feature type="domain" description="Histidine kinase" evidence="12">
    <location>
        <begin position="171"/>
        <end position="389"/>
    </location>
</feature>
<evidence type="ECO:0000256" key="6">
    <source>
        <dbReference type="ARBA" id="ARBA00022692"/>
    </source>
</evidence>
<evidence type="ECO:0000259" key="12">
    <source>
        <dbReference type="PROSITE" id="PS50109"/>
    </source>
</evidence>
<dbReference type="InterPro" id="IPR003594">
    <property type="entry name" value="HATPase_dom"/>
</dbReference>
<evidence type="ECO:0000256" key="5">
    <source>
        <dbReference type="ARBA" id="ARBA00022679"/>
    </source>
</evidence>
<dbReference type="Pfam" id="PF00512">
    <property type="entry name" value="HisKA"/>
    <property type="match status" value="1"/>
</dbReference>
<reference evidence="15" key="1">
    <citation type="journal article" date="2019" name="Int. J. Syst. Evol. Microbiol.">
        <title>The Global Catalogue of Microorganisms (GCM) 10K type strain sequencing project: providing services to taxonomists for standard genome sequencing and annotation.</title>
        <authorList>
            <consortium name="The Broad Institute Genomics Platform"/>
            <consortium name="The Broad Institute Genome Sequencing Center for Infectious Disease"/>
            <person name="Wu L."/>
            <person name="Ma J."/>
        </authorList>
    </citation>
    <scope>NUCLEOTIDE SEQUENCE [LARGE SCALE GENOMIC DNA]</scope>
    <source>
        <strain evidence="15">CGMCC 4.7329</strain>
    </source>
</reference>
<evidence type="ECO:0000256" key="11">
    <source>
        <dbReference type="SAM" id="Phobius"/>
    </source>
</evidence>
<comment type="catalytic activity">
    <reaction evidence="1">
        <text>ATP + protein L-histidine = ADP + protein N-phospho-L-histidine.</text>
        <dbReference type="EC" id="2.7.13.3"/>
    </reaction>
</comment>
<evidence type="ECO:0000313" key="15">
    <source>
        <dbReference type="Proteomes" id="UP000658127"/>
    </source>
</evidence>
<dbReference type="InterPro" id="IPR004358">
    <property type="entry name" value="Sig_transdc_His_kin-like_C"/>
</dbReference>
<dbReference type="EMBL" id="BMNE01000008">
    <property type="protein sequence ID" value="GGN94783.1"/>
    <property type="molecule type" value="Genomic_DNA"/>
</dbReference>
<dbReference type="InterPro" id="IPR003660">
    <property type="entry name" value="HAMP_dom"/>
</dbReference>
<evidence type="ECO:0000256" key="9">
    <source>
        <dbReference type="ARBA" id="ARBA00023012"/>
    </source>
</evidence>
<dbReference type="PROSITE" id="PS50109">
    <property type="entry name" value="HIS_KIN"/>
    <property type="match status" value="1"/>
</dbReference>
<name>A0ABQ2KYU7_9NOCA</name>
<feature type="transmembrane region" description="Helical" evidence="11">
    <location>
        <begin position="87"/>
        <end position="109"/>
    </location>
</feature>
<dbReference type="SUPFAM" id="SSF55874">
    <property type="entry name" value="ATPase domain of HSP90 chaperone/DNA topoisomerase II/histidine kinase"/>
    <property type="match status" value="1"/>
</dbReference>
<accession>A0ABQ2KYU7</accession>
<dbReference type="CDD" id="cd00082">
    <property type="entry name" value="HisKA"/>
    <property type="match status" value="1"/>
</dbReference>
<gene>
    <name evidence="14" type="primary">cutS</name>
    <name evidence="14" type="ORF">GCM10011610_58110</name>
</gene>
<organism evidence="14 15">
    <name type="scientific">Nocardia rhizosphaerihabitans</name>
    <dbReference type="NCBI Taxonomy" id="1691570"/>
    <lineage>
        <taxon>Bacteria</taxon>
        <taxon>Bacillati</taxon>
        <taxon>Actinomycetota</taxon>
        <taxon>Actinomycetes</taxon>
        <taxon>Mycobacteriales</taxon>
        <taxon>Nocardiaceae</taxon>
        <taxon>Nocardia</taxon>
    </lineage>
</organism>
<dbReference type="InterPro" id="IPR036097">
    <property type="entry name" value="HisK_dim/P_sf"/>
</dbReference>
<comment type="subcellular location">
    <subcellularLocation>
        <location evidence="2">Cell membrane</location>
    </subcellularLocation>
</comment>
<sequence length="398" mass="43132">MSRPRSTIRLRLTLLYAASFFVAGAVLIAVMYFSLEQWLDRRPAATTHMIISKHLALGDRMPGTERLAEAIAAQAAQERRDVLRAMLISSLTALAVVGIAAAGFGWLLAGRALAPLQRVTATARRVADRSLHERIALEGPPDEIKDLADTFDAMLERLDRAFDSQRRFVANASHELRTPLAINRTLIEVALDRPDAPESLRQLGETLLEVNGRHERLIDGLLLLVSSEQQLIERRRCDLAGIARHVADLSTAEATGAEVSLDCDVSPAPVDGDPILLERLVHNLVDNAVRYNRPGGRVRIECATETGAVRLTVANTGRMVPEFELDGLFEPFRRAADTTRRATDPGARRGAGLGLSIVRSVAHAHGGTVHAAADPDGGLIITMSLPAPGIAVARRPTQ</sequence>
<comment type="caution">
    <text evidence="14">The sequence shown here is derived from an EMBL/GenBank/DDBJ whole genome shotgun (WGS) entry which is preliminary data.</text>
</comment>
<dbReference type="PROSITE" id="PS50885">
    <property type="entry name" value="HAMP"/>
    <property type="match status" value="1"/>
</dbReference>
<evidence type="ECO:0000256" key="2">
    <source>
        <dbReference type="ARBA" id="ARBA00004236"/>
    </source>
</evidence>
<dbReference type="InterPro" id="IPR003661">
    <property type="entry name" value="HisK_dim/P_dom"/>
</dbReference>
<feature type="transmembrane region" description="Helical" evidence="11">
    <location>
        <begin position="12"/>
        <end position="33"/>
    </location>
</feature>
<dbReference type="EC" id="2.7.13.3" evidence="3"/>
<keyword evidence="9" id="KW-0902">Two-component regulatory system</keyword>
<evidence type="ECO:0000313" key="14">
    <source>
        <dbReference type="EMBL" id="GGN94783.1"/>
    </source>
</evidence>
<dbReference type="PRINTS" id="PR00344">
    <property type="entry name" value="BCTRLSENSOR"/>
</dbReference>
<keyword evidence="10 11" id="KW-0472">Membrane</keyword>
<keyword evidence="5" id="KW-0808">Transferase</keyword>
<evidence type="ECO:0000256" key="4">
    <source>
        <dbReference type="ARBA" id="ARBA00022553"/>
    </source>
</evidence>
<dbReference type="PANTHER" id="PTHR45436:SF5">
    <property type="entry name" value="SENSOR HISTIDINE KINASE TRCS"/>
    <property type="match status" value="1"/>
</dbReference>
<evidence type="ECO:0000256" key="8">
    <source>
        <dbReference type="ARBA" id="ARBA00022989"/>
    </source>
</evidence>
<dbReference type="Proteomes" id="UP000658127">
    <property type="component" value="Unassembled WGS sequence"/>
</dbReference>
<proteinExistence type="predicted"/>
<dbReference type="CDD" id="cd06225">
    <property type="entry name" value="HAMP"/>
    <property type="match status" value="1"/>
</dbReference>
<keyword evidence="4" id="KW-0597">Phosphoprotein</keyword>
<protein>
    <recommendedName>
        <fullName evidence="3">histidine kinase</fullName>
        <ecNumber evidence="3">2.7.13.3</ecNumber>
    </recommendedName>
</protein>
<evidence type="ECO:0000256" key="3">
    <source>
        <dbReference type="ARBA" id="ARBA00012438"/>
    </source>
</evidence>
<dbReference type="SUPFAM" id="SSF47384">
    <property type="entry name" value="Homodimeric domain of signal transducing histidine kinase"/>
    <property type="match status" value="1"/>
</dbReference>
<keyword evidence="7" id="KW-0418">Kinase</keyword>
<dbReference type="SUPFAM" id="SSF158472">
    <property type="entry name" value="HAMP domain-like"/>
    <property type="match status" value="1"/>
</dbReference>
<keyword evidence="6 11" id="KW-0812">Transmembrane</keyword>
<dbReference type="InterPro" id="IPR005467">
    <property type="entry name" value="His_kinase_dom"/>
</dbReference>
<feature type="domain" description="HAMP" evidence="13">
    <location>
        <begin position="110"/>
        <end position="163"/>
    </location>
</feature>
<dbReference type="SMART" id="SM00387">
    <property type="entry name" value="HATPase_c"/>
    <property type="match status" value="1"/>
</dbReference>
<dbReference type="InterPro" id="IPR050428">
    <property type="entry name" value="TCS_sensor_his_kinase"/>
</dbReference>
<dbReference type="PANTHER" id="PTHR45436">
    <property type="entry name" value="SENSOR HISTIDINE KINASE YKOH"/>
    <property type="match status" value="1"/>
</dbReference>
<dbReference type="Gene3D" id="1.10.287.130">
    <property type="match status" value="1"/>
</dbReference>
<evidence type="ECO:0000256" key="7">
    <source>
        <dbReference type="ARBA" id="ARBA00022777"/>
    </source>
</evidence>
<dbReference type="Gene3D" id="3.30.565.10">
    <property type="entry name" value="Histidine kinase-like ATPase, C-terminal domain"/>
    <property type="match status" value="1"/>
</dbReference>
<keyword evidence="15" id="KW-1185">Reference proteome</keyword>
<keyword evidence="8 11" id="KW-1133">Transmembrane helix</keyword>
<dbReference type="Pfam" id="PF00672">
    <property type="entry name" value="HAMP"/>
    <property type="match status" value="1"/>
</dbReference>